<sequence>MKSNIPLLTAYKMGQFDLSHRVVLAPLTRQRSYGGMPQPHAAVYYAQRATDGGFLISEGTRVSPTSPSEDQKPSLFVDVPGIWAPEHVEAWRPVVDAVHAKGAVFFCQLWHVAGHAVRRPDDGSDGVKPQQVSPQMSFDGRREELTSPRAVAAEDAPRVVDGFRRAARNAIDAGFDGVEILGANGYFINDDDDGQGTNGLESRCRFALDVVDAVAREVGGHRVGVRLDQFAATPDEHALALHVVSRLSDRGVLYCHMIEPRVDGRRRVSRRLLPFREAFGGTFIASGGYGREEGDAAVGEGYADLVAYGRLFLANPDLPRRFELGAPLNECDAATFYGAGAAAADPAVGYTDYPFFD</sequence>
<proteinExistence type="predicted"/>
<accession>A0ACD5ZFQ8</accession>
<reference evidence="1" key="2">
    <citation type="submission" date="2025-09" db="UniProtKB">
        <authorList>
            <consortium name="EnsemblPlants"/>
        </authorList>
    </citation>
    <scope>IDENTIFICATION</scope>
</reference>
<organism evidence="1 2">
    <name type="scientific">Avena sativa</name>
    <name type="common">Oat</name>
    <dbReference type="NCBI Taxonomy" id="4498"/>
    <lineage>
        <taxon>Eukaryota</taxon>
        <taxon>Viridiplantae</taxon>
        <taxon>Streptophyta</taxon>
        <taxon>Embryophyta</taxon>
        <taxon>Tracheophyta</taxon>
        <taxon>Spermatophyta</taxon>
        <taxon>Magnoliopsida</taxon>
        <taxon>Liliopsida</taxon>
        <taxon>Poales</taxon>
        <taxon>Poaceae</taxon>
        <taxon>BOP clade</taxon>
        <taxon>Pooideae</taxon>
        <taxon>Poodae</taxon>
        <taxon>Poeae</taxon>
        <taxon>Poeae Chloroplast Group 1 (Aveneae type)</taxon>
        <taxon>Aveninae</taxon>
        <taxon>Avena</taxon>
    </lineage>
</organism>
<protein>
    <submittedName>
        <fullName evidence="1">Uncharacterized protein</fullName>
    </submittedName>
</protein>
<name>A0ACD5ZFQ8_AVESA</name>
<dbReference type="Proteomes" id="UP001732700">
    <property type="component" value="Chromosome 6C"/>
</dbReference>
<keyword evidence="2" id="KW-1185">Reference proteome</keyword>
<evidence type="ECO:0000313" key="1">
    <source>
        <dbReference type="EnsemblPlants" id="AVESA.00010b.r2.6CG1148050.1.CDS.1"/>
    </source>
</evidence>
<reference evidence="1" key="1">
    <citation type="submission" date="2021-05" db="EMBL/GenBank/DDBJ databases">
        <authorList>
            <person name="Scholz U."/>
            <person name="Mascher M."/>
            <person name="Fiebig A."/>
        </authorList>
    </citation>
    <scope>NUCLEOTIDE SEQUENCE [LARGE SCALE GENOMIC DNA]</scope>
</reference>
<dbReference type="EnsemblPlants" id="AVESA.00010b.r2.6CG1148050.1">
    <property type="protein sequence ID" value="AVESA.00010b.r2.6CG1148050.1.CDS.1"/>
    <property type="gene ID" value="AVESA.00010b.r2.6CG1148050"/>
</dbReference>
<evidence type="ECO:0000313" key="2">
    <source>
        <dbReference type="Proteomes" id="UP001732700"/>
    </source>
</evidence>